<proteinExistence type="predicted"/>
<accession>A0A383BE39</accession>
<feature type="non-terminal residue" evidence="1">
    <location>
        <position position="1"/>
    </location>
</feature>
<dbReference type="AlphaFoldDB" id="A0A383BE39"/>
<dbReference type="GO" id="GO:0016810">
    <property type="term" value="F:hydrolase activity, acting on carbon-nitrogen (but not peptide) bonds"/>
    <property type="evidence" value="ECO:0007669"/>
    <property type="project" value="InterPro"/>
</dbReference>
<dbReference type="Gene3D" id="2.30.40.10">
    <property type="entry name" value="Urease, subunit C, domain 1"/>
    <property type="match status" value="1"/>
</dbReference>
<sequence length="45" mass="5221">GWIFAAGENPVRHVMVGGDWVIRDGRHRLETEIAERYREVVACLR</sequence>
<evidence type="ECO:0000313" key="1">
    <source>
        <dbReference type="EMBL" id="SVE17708.1"/>
    </source>
</evidence>
<dbReference type="InterPro" id="IPR011059">
    <property type="entry name" value="Metal-dep_hydrolase_composite"/>
</dbReference>
<protein>
    <recommendedName>
        <fullName evidence="2">Amidohydrolase-related domain-containing protein</fullName>
    </recommendedName>
</protein>
<gene>
    <name evidence="1" type="ORF">METZ01_LOCUS470562</name>
</gene>
<evidence type="ECO:0008006" key="2">
    <source>
        <dbReference type="Google" id="ProtNLM"/>
    </source>
</evidence>
<dbReference type="EMBL" id="UINC01199334">
    <property type="protein sequence ID" value="SVE17708.1"/>
    <property type="molecule type" value="Genomic_DNA"/>
</dbReference>
<name>A0A383BE39_9ZZZZ</name>
<dbReference type="SUPFAM" id="SSF51338">
    <property type="entry name" value="Composite domain of metallo-dependent hydrolases"/>
    <property type="match status" value="1"/>
</dbReference>
<organism evidence="1">
    <name type="scientific">marine metagenome</name>
    <dbReference type="NCBI Taxonomy" id="408172"/>
    <lineage>
        <taxon>unclassified sequences</taxon>
        <taxon>metagenomes</taxon>
        <taxon>ecological metagenomes</taxon>
    </lineage>
</organism>
<reference evidence="1" key="1">
    <citation type="submission" date="2018-05" db="EMBL/GenBank/DDBJ databases">
        <authorList>
            <person name="Lanie J.A."/>
            <person name="Ng W.-L."/>
            <person name="Kazmierczak K.M."/>
            <person name="Andrzejewski T.M."/>
            <person name="Davidsen T.M."/>
            <person name="Wayne K.J."/>
            <person name="Tettelin H."/>
            <person name="Glass J.I."/>
            <person name="Rusch D."/>
            <person name="Podicherti R."/>
            <person name="Tsui H.-C.T."/>
            <person name="Winkler M.E."/>
        </authorList>
    </citation>
    <scope>NUCLEOTIDE SEQUENCE</scope>
</reference>